<name>A0AAN9TIN3_9HEMI</name>
<gene>
    <name evidence="8" type="ORF">V9T40_002308</name>
</gene>
<accession>A0AAN9TIN3</accession>
<proteinExistence type="predicted"/>
<dbReference type="InterPro" id="IPR017907">
    <property type="entry name" value="Znf_RING_CS"/>
</dbReference>
<dbReference type="PROSITE" id="PS50119">
    <property type="entry name" value="ZF_BBOX"/>
    <property type="match status" value="1"/>
</dbReference>
<dbReference type="GO" id="GO:0016018">
    <property type="term" value="F:cyclosporin A binding"/>
    <property type="evidence" value="ECO:0007669"/>
    <property type="project" value="TreeGrafter"/>
</dbReference>
<evidence type="ECO:0000259" key="5">
    <source>
        <dbReference type="PROSITE" id="PS50072"/>
    </source>
</evidence>
<keyword evidence="2 4" id="KW-0863">Zinc-finger</keyword>
<dbReference type="InterPro" id="IPR029000">
    <property type="entry name" value="Cyclophilin-like_dom_sf"/>
</dbReference>
<organism evidence="8 9">
    <name type="scientific">Parthenolecanium corni</name>
    <dbReference type="NCBI Taxonomy" id="536013"/>
    <lineage>
        <taxon>Eukaryota</taxon>
        <taxon>Metazoa</taxon>
        <taxon>Ecdysozoa</taxon>
        <taxon>Arthropoda</taxon>
        <taxon>Hexapoda</taxon>
        <taxon>Insecta</taxon>
        <taxon>Pterygota</taxon>
        <taxon>Neoptera</taxon>
        <taxon>Paraneoptera</taxon>
        <taxon>Hemiptera</taxon>
        <taxon>Sternorrhyncha</taxon>
        <taxon>Coccoidea</taxon>
        <taxon>Coccidae</taxon>
        <taxon>Parthenolecanium</taxon>
    </lineage>
</organism>
<evidence type="ECO:0000256" key="2">
    <source>
        <dbReference type="ARBA" id="ARBA00022771"/>
    </source>
</evidence>
<evidence type="ECO:0008006" key="10">
    <source>
        <dbReference type="Google" id="ProtNLM"/>
    </source>
</evidence>
<dbReference type="PROSITE" id="PS50089">
    <property type="entry name" value="ZF_RING_2"/>
    <property type="match status" value="1"/>
</dbReference>
<reference evidence="8 9" key="1">
    <citation type="submission" date="2024-03" db="EMBL/GenBank/DDBJ databases">
        <title>Adaptation during the transition from Ophiocordyceps entomopathogen to insect associate is accompanied by gene loss and intensified selection.</title>
        <authorList>
            <person name="Ward C.M."/>
            <person name="Onetto C.A."/>
            <person name="Borneman A.R."/>
        </authorList>
    </citation>
    <scope>NUCLEOTIDE SEQUENCE [LARGE SCALE GENOMIC DNA]</scope>
    <source>
        <strain evidence="8">AWRI1</strain>
        <tissue evidence="8">Single Adult Female</tissue>
    </source>
</reference>
<dbReference type="SMART" id="SM00184">
    <property type="entry name" value="RING"/>
    <property type="match status" value="1"/>
</dbReference>
<dbReference type="Gene3D" id="3.30.40.10">
    <property type="entry name" value="Zinc/RING finger domain, C3HC4 (zinc finger)"/>
    <property type="match status" value="1"/>
</dbReference>
<dbReference type="GO" id="GO:0008270">
    <property type="term" value="F:zinc ion binding"/>
    <property type="evidence" value="ECO:0007669"/>
    <property type="project" value="UniProtKB-KW"/>
</dbReference>
<sequence>MLDLTNIEDIEELIICTLCKQKFNHLDFIPKLLTCKHHFCLSCIRSTMMKGMEVFCVNCWKRTELEEQDPEVLPTYKPVLVLSTSISSLKNSVNGGTNVPTVNHDSIPPDKDKKTDNCLAHNMPLSLWCHTCFVSTCRLCITPPEQMHMNHQIMSQEEAKEKLSSEVQTETVSIAKLVNEVQRLVGQQRQFLLKVHEACITLKAFIETDLQNGLIVIPEVDEARALLNRTQVDLGRYDELSDVQLLYSNLIVEKHKLQTKCQEMHMQCRMDALIRNANVVFDFSLIRHVLENLNSPDSGMSQQLTQPQTNGTPLSNPILFLANYCMSQLYSRHMVSKQQQQQQQQQQQRQCLQQNGGVEFVSIKSPSLTPSLYGAVGGGAAIENCATTLLAFNPTLQPLPPQPAAVAAAAAALTMQTLAPAFAVFYFNVEVNGAPFGRFLIETRPDIAPKMVRNFASLVNGEMGFGYKGCLVFQCWAGESVITGDFELNNGRGGRSIYEEGFFIPDDTKFPATRGAVGMRRTQKKHDSLGMVGSQFRIILQEMKGFTAIFGHVVEGLDLIEKIATFGDLAGKPTKSVVIASCGKL</sequence>
<dbReference type="PANTHER" id="PTHR11071">
    <property type="entry name" value="PEPTIDYL-PROLYL CIS-TRANS ISOMERASE"/>
    <property type="match status" value="1"/>
</dbReference>
<evidence type="ECO:0000313" key="8">
    <source>
        <dbReference type="EMBL" id="KAK7590695.1"/>
    </source>
</evidence>
<dbReference type="GO" id="GO:0006457">
    <property type="term" value="P:protein folding"/>
    <property type="evidence" value="ECO:0007669"/>
    <property type="project" value="TreeGrafter"/>
</dbReference>
<dbReference type="Gene3D" id="3.30.160.60">
    <property type="entry name" value="Classic Zinc Finger"/>
    <property type="match status" value="1"/>
</dbReference>
<dbReference type="PROSITE" id="PS50072">
    <property type="entry name" value="CSA_PPIASE_2"/>
    <property type="match status" value="1"/>
</dbReference>
<feature type="domain" description="RING-type" evidence="6">
    <location>
        <begin position="16"/>
        <end position="59"/>
    </location>
</feature>
<dbReference type="Proteomes" id="UP001367676">
    <property type="component" value="Unassembled WGS sequence"/>
</dbReference>
<dbReference type="InterPro" id="IPR002130">
    <property type="entry name" value="Cyclophilin-type_PPIase_dom"/>
</dbReference>
<dbReference type="SUPFAM" id="SSF57845">
    <property type="entry name" value="B-box zinc-binding domain"/>
    <property type="match status" value="1"/>
</dbReference>
<feature type="domain" description="B box-type" evidence="7">
    <location>
        <begin position="113"/>
        <end position="156"/>
    </location>
</feature>
<evidence type="ECO:0000259" key="6">
    <source>
        <dbReference type="PROSITE" id="PS50089"/>
    </source>
</evidence>
<keyword evidence="1" id="KW-0479">Metal-binding</keyword>
<dbReference type="GO" id="GO:0003755">
    <property type="term" value="F:peptidyl-prolyl cis-trans isomerase activity"/>
    <property type="evidence" value="ECO:0007669"/>
    <property type="project" value="InterPro"/>
</dbReference>
<dbReference type="InterPro" id="IPR013083">
    <property type="entry name" value="Znf_RING/FYVE/PHD"/>
</dbReference>
<keyword evidence="9" id="KW-1185">Reference proteome</keyword>
<dbReference type="PROSITE" id="PS00518">
    <property type="entry name" value="ZF_RING_1"/>
    <property type="match status" value="1"/>
</dbReference>
<comment type="caution">
    <text evidence="8">The sequence shown here is derived from an EMBL/GenBank/DDBJ whole genome shotgun (WGS) entry which is preliminary data.</text>
</comment>
<dbReference type="SUPFAM" id="SSF50891">
    <property type="entry name" value="Cyclophilin-like"/>
    <property type="match status" value="1"/>
</dbReference>
<evidence type="ECO:0000256" key="1">
    <source>
        <dbReference type="ARBA" id="ARBA00022723"/>
    </source>
</evidence>
<protein>
    <recommendedName>
        <fullName evidence="10">Peptidyl-prolyl cis-trans isomerase</fullName>
    </recommendedName>
</protein>
<dbReference type="AlphaFoldDB" id="A0AAN9TIN3"/>
<keyword evidence="3" id="KW-0862">Zinc</keyword>
<dbReference type="FunFam" id="2.40.100.10:FF:000036">
    <property type="entry name" value="Peptidyl-prolyl cis-trans isomerase"/>
    <property type="match status" value="1"/>
</dbReference>
<evidence type="ECO:0000256" key="4">
    <source>
        <dbReference type="PROSITE-ProRule" id="PRU00024"/>
    </source>
</evidence>
<dbReference type="GO" id="GO:0005737">
    <property type="term" value="C:cytoplasm"/>
    <property type="evidence" value="ECO:0007669"/>
    <property type="project" value="TreeGrafter"/>
</dbReference>
<feature type="domain" description="PPIase cyclophilin-type" evidence="5">
    <location>
        <begin position="426"/>
        <end position="584"/>
    </location>
</feature>
<dbReference type="InterPro" id="IPR001841">
    <property type="entry name" value="Znf_RING"/>
</dbReference>
<dbReference type="EMBL" id="JBBCAQ010000022">
    <property type="protein sequence ID" value="KAK7590695.1"/>
    <property type="molecule type" value="Genomic_DNA"/>
</dbReference>
<evidence type="ECO:0000256" key="3">
    <source>
        <dbReference type="ARBA" id="ARBA00022833"/>
    </source>
</evidence>
<dbReference type="SUPFAM" id="SSF57850">
    <property type="entry name" value="RING/U-box"/>
    <property type="match status" value="1"/>
</dbReference>
<evidence type="ECO:0000313" key="9">
    <source>
        <dbReference type="Proteomes" id="UP001367676"/>
    </source>
</evidence>
<dbReference type="InterPro" id="IPR000315">
    <property type="entry name" value="Znf_B-box"/>
</dbReference>
<evidence type="ECO:0000259" key="7">
    <source>
        <dbReference type="PROSITE" id="PS50119"/>
    </source>
</evidence>
<dbReference type="Pfam" id="PF00160">
    <property type="entry name" value="Pro_isomerase"/>
    <property type="match status" value="1"/>
</dbReference>
<dbReference type="Gene3D" id="2.40.100.10">
    <property type="entry name" value="Cyclophilin-like"/>
    <property type="match status" value="1"/>
</dbReference>
<dbReference type="PANTHER" id="PTHR11071:SF577">
    <property type="entry name" value="PEPTIDYL-PROLYL CIS-TRANS ISOMERASE"/>
    <property type="match status" value="1"/>
</dbReference>